<evidence type="ECO:0000259" key="2">
    <source>
        <dbReference type="PROSITE" id="PS51085"/>
    </source>
</evidence>
<dbReference type="InterPro" id="IPR042204">
    <property type="entry name" value="2Fe-2S-bd_N"/>
</dbReference>
<dbReference type="Proteomes" id="UP000236721">
    <property type="component" value="Unassembled WGS sequence"/>
</dbReference>
<keyword evidence="4" id="KW-1185">Reference proteome</keyword>
<dbReference type="Pfam" id="PF13510">
    <property type="entry name" value="Fer2_4"/>
    <property type="match status" value="1"/>
</dbReference>
<reference evidence="4" key="1">
    <citation type="submission" date="2016-10" db="EMBL/GenBank/DDBJ databases">
        <authorList>
            <person name="Varghese N."/>
            <person name="Submissions S."/>
        </authorList>
    </citation>
    <scope>NUCLEOTIDE SEQUENCE [LARGE SCALE GENOMIC DNA]</scope>
    <source>
        <strain evidence="4">CGMCC 1.7062</strain>
    </source>
</reference>
<dbReference type="InterPro" id="IPR036010">
    <property type="entry name" value="2Fe-2S_ferredoxin-like_sf"/>
</dbReference>
<sequence>MHLIWSCSVKTDSKFQRLVASETQQQTVQFFWEGKSYTALAGDTIASALLAAGVDHTRESPQSGSPRAPFCMMGSCFECRVEVDGEHNVQACMNVIQDGMSIQRQSS</sequence>
<protein>
    <submittedName>
        <fullName evidence="3">2Fe-2S iron-sulfur cluster binding domain-containing protein</fullName>
    </submittedName>
</protein>
<dbReference type="AlphaFoldDB" id="A0A1H5Y4T1"/>
<gene>
    <name evidence="3" type="ORF">SAMN04488244_108137</name>
</gene>
<proteinExistence type="predicted"/>
<dbReference type="GO" id="GO:0016491">
    <property type="term" value="F:oxidoreductase activity"/>
    <property type="evidence" value="ECO:0007669"/>
    <property type="project" value="UniProtKB-KW"/>
</dbReference>
<organism evidence="3 4">
    <name type="scientific">Vibrio hangzhouensis</name>
    <dbReference type="NCBI Taxonomy" id="462991"/>
    <lineage>
        <taxon>Bacteria</taxon>
        <taxon>Pseudomonadati</taxon>
        <taxon>Pseudomonadota</taxon>
        <taxon>Gammaproteobacteria</taxon>
        <taxon>Vibrionales</taxon>
        <taxon>Vibrionaceae</taxon>
        <taxon>Vibrio</taxon>
    </lineage>
</organism>
<dbReference type="Gene3D" id="3.10.20.440">
    <property type="entry name" value="2Fe-2S iron-sulphur cluster binding domain, sarcosine oxidase, alpha subunit, N-terminal domain"/>
    <property type="match status" value="1"/>
</dbReference>
<evidence type="ECO:0000256" key="1">
    <source>
        <dbReference type="ARBA" id="ARBA00023002"/>
    </source>
</evidence>
<dbReference type="InterPro" id="IPR001041">
    <property type="entry name" value="2Fe-2S_ferredoxin-type"/>
</dbReference>
<dbReference type="CDD" id="cd00207">
    <property type="entry name" value="fer2"/>
    <property type="match status" value="1"/>
</dbReference>
<evidence type="ECO:0000313" key="4">
    <source>
        <dbReference type="Proteomes" id="UP000236721"/>
    </source>
</evidence>
<name>A0A1H5Y4T1_9VIBR</name>
<dbReference type="PROSITE" id="PS51085">
    <property type="entry name" value="2FE2S_FER_2"/>
    <property type="match status" value="1"/>
</dbReference>
<keyword evidence="1" id="KW-0560">Oxidoreductase</keyword>
<dbReference type="EMBL" id="FNVG01000008">
    <property type="protein sequence ID" value="SEG18994.1"/>
    <property type="molecule type" value="Genomic_DNA"/>
</dbReference>
<accession>A0A1H5Y4T1</accession>
<dbReference type="SUPFAM" id="SSF54292">
    <property type="entry name" value="2Fe-2S ferredoxin-like"/>
    <property type="match status" value="1"/>
</dbReference>
<dbReference type="GO" id="GO:0051536">
    <property type="term" value="F:iron-sulfur cluster binding"/>
    <property type="evidence" value="ECO:0007669"/>
    <property type="project" value="InterPro"/>
</dbReference>
<feature type="domain" description="2Fe-2S ferredoxin-type" evidence="2">
    <location>
        <begin position="26"/>
        <end position="107"/>
    </location>
</feature>
<evidence type="ECO:0000313" key="3">
    <source>
        <dbReference type="EMBL" id="SEG18994.1"/>
    </source>
</evidence>